<organism evidence="3 4">
    <name type="scientific">Clohesyomyces aquaticus</name>
    <dbReference type="NCBI Taxonomy" id="1231657"/>
    <lineage>
        <taxon>Eukaryota</taxon>
        <taxon>Fungi</taxon>
        <taxon>Dikarya</taxon>
        <taxon>Ascomycota</taxon>
        <taxon>Pezizomycotina</taxon>
        <taxon>Dothideomycetes</taxon>
        <taxon>Pleosporomycetidae</taxon>
        <taxon>Pleosporales</taxon>
        <taxon>Lindgomycetaceae</taxon>
        <taxon>Clohesyomyces</taxon>
    </lineage>
</organism>
<feature type="compositionally biased region" description="Gly residues" evidence="1">
    <location>
        <begin position="65"/>
        <end position="76"/>
    </location>
</feature>
<comment type="caution">
    <text evidence="3">The sequence shown here is derived from an EMBL/GenBank/DDBJ whole genome shotgun (WGS) entry which is preliminary data.</text>
</comment>
<proteinExistence type="predicted"/>
<dbReference type="AlphaFoldDB" id="A0A1Y1ZZS1"/>
<dbReference type="Proteomes" id="UP000193144">
    <property type="component" value="Unassembled WGS sequence"/>
</dbReference>
<reference evidence="3 4" key="1">
    <citation type="submission" date="2016-07" db="EMBL/GenBank/DDBJ databases">
        <title>Pervasive Adenine N6-methylation of Active Genes in Fungi.</title>
        <authorList>
            <consortium name="DOE Joint Genome Institute"/>
            <person name="Mondo S.J."/>
            <person name="Dannebaum R.O."/>
            <person name="Kuo R.C."/>
            <person name="Labutti K."/>
            <person name="Haridas S."/>
            <person name="Kuo A."/>
            <person name="Salamov A."/>
            <person name="Ahrendt S.R."/>
            <person name="Lipzen A."/>
            <person name="Sullivan W."/>
            <person name="Andreopoulos W.B."/>
            <person name="Clum A."/>
            <person name="Lindquist E."/>
            <person name="Daum C."/>
            <person name="Ramamoorthy G.K."/>
            <person name="Gryganskyi A."/>
            <person name="Culley D."/>
            <person name="Magnuson J.K."/>
            <person name="James T.Y."/>
            <person name="O'Malley M.A."/>
            <person name="Stajich J.E."/>
            <person name="Spatafora J.W."/>
            <person name="Visel A."/>
            <person name="Grigoriev I.V."/>
        </authorList>
    </citation>
    <scope>NUCLEOTIDE SEQUENCE [LARGE SCALE GENOMIC DNA]</scope>
    <source>
        <strain evidence="3 4">CBS 115471</strain>
    </source>
</reference>
<feature type="compositionally biased region" description="Low complexity" evidence="1">
    <location>
        <begin position="89"/>
        <end position="116"/>
    </location>
</feature>
<evidence type="ECO:0000256" key="2">
    <source>
        <dbReference type="SAM" id="SignalP"/>
    </source>
</evidence>
<sequence>MIFKMANGVLRLCWVLFCLLPLVLCEFGSNDGKGFGGKGGKDGKGFDRFHGGGGGRFGQDHGKKGGFGQGAQGQQGGAQDPSSQEQAQAPAPTVAESSAAEPPSSAAEPPSSTAVVQASPEPTGVPALVSAASGLASPIPIFVPPSSIISAAGAMVEPSIATVATVPLDDSSITMSDILDTAPLTSPIPMPTSTVTVVTSMTVIVTPTPIAISDPTPAAIASPALSTTTIDLAPLSTSPGTTMSSSAKAAT</sequence>
<evidence type="ECO:0000256" key="1">
    <source>
        <dbReference type="SAM" id="MobiDB-lite"/>
    </source>
</evidence>
<name>A0A1Y1ZZS1_9PLEO</name>
<keyword evidence="4" id="KW-1185">Reference proteome</keyword>
<feature type="chain" id="PRO_5010995546" evidence="2">
    <location>
        <begin position="26"/>
        <end position="251"/>
    </location>
</feature>
<keyword evidence="2" id="KW-0732">Signal</keyword>
<feature type="region of interest" description="Disordered" evidence="1">
    <location>
        <begin position="46"/>
        <end position="119"/>
    </location>
</feature>
<feature type="signal peptide" evidence="2">
    <location>
        <begin position="1"/>
        <end position="25"/>
    </location>
</feature>
<dbReference type="EMBL" id="MCFA01000023">
    <property type="protein sequence ID" value="ORY15680.1"/>
    <property type="molecule type" value="Genomic_DNA"/>
</dbReference>
<evidence type="ECO:0000313" key="4">
    <source>
        <dbReference type="Proteomes" id="UP000193144"/>
    </source>
</evidence>
<accession>A0A1Y1ZZS1</accession>
<protein>
    <submittedName>
        <fullName evidence="3">Uncharacterized protein</fullName>
    </submittedName>
</protein>
<gene>
    <name evidence="3" type="ORF">BCR34DRAFT_161121</name>
</gene>
<evidence type="ECO:0000313" key="3">
    <source>
        <dbReference type="EMBL" id="ORY15680.1"/>
    </source>
</evidence>